<reference evidence="2 3" key="2">
    <citation type="journal article" date="2009" name="Stand. Genomic Sci.">
        <title>Complete genome sequence of Staphylothermus marinus Stetter and Fiala 1986 type strain F1.</title>
        <authorList>
            <person name="Anderson I.J."/>
            <person name="Sun H."/>
            <person name="Lapidus A."/>
            <person name="Copeland A."/>
            <person name="Glavina Del Rio T."/>
            <person name="Tice H."/>
            <person name="Dalin E."/>
            <person name="Lucas S."/>
            <person name="Barry K."/>
            <person name="Land M."/>
            <person name="Richardson P."/>
            <person name="Huber H."/>
            <person name="Kyrpides N.C."/>
        </authorList>
    </citation>
    <scope>NUCLEOTIDE SEQUENCE [LARGE SCALE GENOMIC DNA]</scope>
    <source>
        <strain evidence="3">ATCC 43588 / DSM 3639 / JCM 9404 / F1</strain>
    </source>
</reference>
<keyword evidence="3" id="KW-1185">Reference proteome</keyword>
<dbReference type="KEGG" id="smr:Smar_0283"/>
<dbReference type="EMBL" id="CP000575">
    <property type="protein sequence ID" value="ABN69396.1"/>
    <property type="molecule type" value="Genomic_DNA"/>
</dbReference>
<sequence>MSEILHKAIEKLEESSKVAKKKQLIKHAERIDRIIKYAEKSFSILVENDKNKLRELYSKTVKIKETIKNIAGQDNKQVIDDLIDDILIYITFLTSDASKINRSTLHLIIGFIFTLPITLPYNPLFTFSLVLLIISALITRHIGKVYNKTYFYLALILPLYAILFDSYIAVLDIVSILSNIWVQTVFVELSLSLIALFFLLYSLILTIKARRIHILT</sequence>
<evidence type="ECO:0000313" key="2">
    <source>
        <dbReference type="EMBL" id="ABN69396.1"/>
    </source>
</evidence>
<protein>
    <submittedName>
        <fullName evidence="2">Uncharacterized protein</fullName>
    </submittedName>
</protein>
<proteinExistence type="predicted"/>
<dbReference type="HOGENOM" id="CLU_1275378_0_0_2"/>
<dbReference type="STRING" id="399550.Smar_0283"/>
<name>A3DL86_STAMF</name>
<feature type="transmembrane region" description="Helical" evidence="1">
    <location>
        <begin position="180"/>
        <end position="204"/>
    </location>
</feature>
<evidence type="ECO:0000256" key="1">
    <source>
        <dbReference type="SAM" id="Phobius"/>
    </source>
</evidence>
<feature type="transmembrane region" description="Helical" evidence="1">
    <location>
        <begin position="125"/>
        <end position="143"/>
    </location>
</feature>
<keyword evidence="1" id="KW-0472">Membrane</keyword>
<organism evidence="2 3">
    <name type="scientific">Staphylothermus marinus (strain ATCC 43588 / DSM 3639 / JCM 9404 / F1)</name>
    <dbReference type="NCBI Taxonomy" id="399550"/>
    <lineage>
        <taxon>Archaea</taxon>
        <taxon>Thermoproteota</taxon>
        <taxon>Thermoprotei</taxon>
        <taxon>Desulfurococcales</taxon>
        <taxon>Desulfurococcaceae</taxon>
        <taxon>Staphylothermus</taxon>
    </lineage>
</organism>
<keyword evidence="1" id="KW-0812">Transmembrane</keyword>
<evidence type="ECO:0000313" key="3">
    <source>
        <dbReference type="Proteomes" id="UP000000254"/>
    </source>
</evidence>
<dbReference type="GeneID" id="4906771"/>
<feature type="transmembrane region" description="Helical" evidence="1">
    <location>
        <begin position="150"/>
        <end position="174"/>
    </location>
</feature>
<reference evidence="3" key="1">
    <citation type="journal article" date="2009" name="BMC Genomics">
        <title>The complete genome sequence of Staphylothermus marinus reveals differences in sulfur metabolism among heterotrophic Crenarchaeota.</title>
        <authorList>
            <person name="Anderson I.J."/>
            <person name="Dharmarajan L."/>
            <person name="Rodriguez J."/>
            <person name="Hooper S."/>
            <person name="Porat I."/>
            <person name="Ulrich L.E."/>
            <person name="Elkins J.G."/>
            <person name="Mavromatis K."/>
            <person name="Sun H."/>
            <person name="Land M."/>
            <person name="Lapidus A."/>
            <person name="Lucas S."/>
            <person name="Barry K."/>
            <person name="Huber H."/>
            <person name="Zhulin I.B."/>
            <person name="Whitman W.B."/>
            <person name="Mukhopadhyay B."/>
            <person name="Woese C."/>
            <person name="Bristow J."/>
            <person name="Kyrpides N."/>
        </authorList>
    </citation>
    <scope>NUCLEOTIDE SEQUENCE [LARGE SCALE GENOMIC DNA]</scope>
    <source>
        <strain evidence="3">ATCC 43588 / DSM 3639 / JCM 9404 / F1</strain>
    </source>
</reference>
<gene>
    <name evidence="2" type="ordered locus">Smar_0283</name>
</gene>
<dbReference type="Proteomes" id="UP000000254">
    <property type="component" value="Chromosome"/>
</dbReference>
<accession>A3DL86</accession>
<dbReference type="RefSeq" id="WP_011838587.1">
    <property type="nucleotide sequence ID" value="NC_009033.1"/>
</dbReference>
<dbReference type="AlphaFoldDB" id="A3DL86"/>
<keyword evidence="1" id="KW-1133">Transmembrane helix</keyword>